<dbReference type="AlphaFoldDB" id="A0A6A5Z2U0"/>
<name>A0A6A5Z2U0_9PLEO</name>
<keyword evidence="4" id="KW-1185">Reference proteome</keyword>
<dbReference type="EMBL" id="ML977330">
    <property type="protein sequence ID" value="KAF2112718.1"/>
    <property type="molecule type" value="Genomic_DNA"/>
</dbReference>
<keyword evidence="1" id="KW-0472">Membrane</keyword>
<accession>A0A6A5Z2U0</accession>
<reference evidence="3" key="1">
    <citation type="journal article" date="2020" name="Stud. Mycol.">
        <title>101 Dothideomycetes genomes: a test case for predicting lifestyles and emergence of pathogens.</title>
        <authorList>
            <person name="Haridas S."/>
            <person name="Albert R."/>
            <person name="Binder M."/>
            <person name="Bloem J."/>
            <person name="Labutti K."/>
            <person name="Salamov A."/>
            <person name="Andreopoulos B."/>
            <person name="Baker S."/>
            <person name="Barry K."/>
            <person name="Bills G."/>
            <person name="Bluhm B."/>
            <person name="Cannon C."/>
            <person name="Castanera R."/>
            <person name="Culley D."/>
            <person name="Daum C."/>
            <person name="Ezra D."/>
            <person name="Gonzalez J."/>
            <person name="Henrissat B."/>
            <person name="Kuo A."/>
            <person name="Liang C."/>
            <person name="Lipzen A."/>
            <person name="Lutzoni F."/>
            <person name="Magnuson J."/>
            <person name="Mondo S."/>
            <person name="Nolan M."/>
            <person name="Ohm R."/>
            <person name="Pangilinan J."/>
            <person name="Park H.-J."/>
            <person name="Ramirez L."/>
            <person name="Alfaro M."/>
            <person name="Sun H."/>
            <person name="Tritt A."/>
            <person name="Yoshinaga Y."/>
            <person name="Zwiers L.-H."/>
            <person name="Turgeon B."/>
            <person name="Goodwin S."/>
            <person name="Spatafora J."/>
            <person name="Crous P."/>
            <person name="Grigoriev I."/>
        </authorList>
    </citation>
    <scope>NUCLEOTIDE SEQUENCE</scope>
    <source>
        <strain evidence="3">CBS 627.86</strain>
    </source>
</reference>
<dbReference type="Pfam" id="PF20684">
    <property type="entry name" value="Fung_rhodopsin"/>
    <property type="match status" value="1"/>
</dbReference>
<feature type="domain" description="Rhodopsin" evidence="2">
    <location>
        <begin position="3"/>
        <end position="41"/>
    </location>
</feature>
<keyword evidence="1" id="KW-0812">Transmembrane</keyword>
<feature type="transmembrane region" description="Helical" evidence="1">
    <location>
        <begin position="20"/>
        <end position="42"/>
    </location>
</feature>
<organism evidence="3 4">
    <name type="scientific">Lophiotrema nucula</name>
    <dbReference type="NCBI Taxonomy" id="690887"/>
    <lineage>
        <taxon>Eukaryota</taxon>
        <taxon>Fungi</taxon>
        <taxon>Dikarya</taxon>
        <taxon>Ascomycota</taxon>
        <taxon>Pezizomycotina</taxon>
        <taxon>Dothideomycetes</taxon>
        <taxon>Pleosporomycetidae</taxon>
        <taxon>Pleosporales</taxon>
        <taxon>Lophiotremataceae</taxon>
        <taxon>Lophiotrema</taxon>
    </lineage>
</organism>
<keyword evidence="1" id="KW-1133">Transmembrane helix</keyword>
<protein>
    <recommendedName>
        <fullName evidence="2">Rhodopsin domain-containing protein</fullName>
    </recommendedName>
</protein>
<evidence type="ECO:0000259" key="2">
    <source>
        <dbReference type="Pfam" id="PF20684"/>
    </source>
</evidence>
<gene>
    <name evidence="3" type="ORF">BDV96DRAFT_156420</name>
</gene>
<sequence>MTKTLQSSKDTTRNFSNMAIWAAIEIKVGIICASLGLLPAFLDRHLPKGVLLSIIRLWSSTAQRENRPRSCARRNRSLAAQIPEVARTMHYQAMNSLRFSTLRERKELIIT</sequence>
<dbReference type="InterPro" id="IPR049326">
    <property type="entry name" value="Rhodopsin_dom_fungi"/>
</dbReference>
<evidence type="ECO:0000256" key="1">
    <source>
        <dbReference type="SAM" id="Phobius"/>
    </source>
</evidence>
<evidence type="ECO:0000313" key="4">
    <source>
        <dbReference type="Proteomes" id="UP000799770"/>
    </source>
</evidence>
<evidence type="ECO:0000313" key="3">
    <source>
        <dbReference type="EMBL" id="KAF2112718.1"/>
    </source>
</evidence>
<proteinExistence type="predicted"/>
<dbReference type="Proteomes" id="UP000799770">
    <property type="component" value="Unassembled WGS sequence"/>
</dbReference>